<dbReference type="Proteomes" id="UP000037460">
    <property type="component" value="Unassembled WGS sequence"/>
</dbReference>
<dbReference type="InterPro" id="IPR023123">
    <property type="entry name" value="Tubulin_C"/>
</dbReference>
<sequence>MPREIITVQVGQCGNQIGWRFWDLALREHAAHNPAGVFDDALSSFFRNVDTRYTDPVEIPLGDGTRPISALRARAVMVDTEEGVVNQLLKSPLAEVFDRAQLVTDVSGAGNNWAHGHAVYGPAHRENFLEAVRRAASTCDSLQCFSLIHSLGGGTGSGLGTYLLSALADEYPKQLRFATSVFPSADDDVITSPYNATLATAELIEHADVVFPVDNAALAELTTRAQGGGAVASEGQRGAALSDNATSRAVGGVGGAVTKAKAFDAMNNLVAHMLANLTASVRFDGALNVDLTDLTSSLVPFPKLHFVLPALAPLYALKDVRYRSMRLEGLFSDVLQPHAQLVQADPKHTTMLACGLLLRGDVTVSDVQRNVARLRPQLRLPFWNPDGIKVGLCAAAPVGQPQALLALSNSCAMAGVLGNVTGRFDLLYKRRAHLHHFTQYMEADGMASAREIVRTVAADYSSHHRAASAVPEEAEALLARLRRPPPV</sequence>
<dbReference type="InterPro" id="IPR036525">
    <property type="entry name" value="Tubulin/FtsZ_GTPase_sf"/>
</dbReference>
<organism evidence="8 9">
    <name type="scientific">Chrysochromulina tobinii</name>
    <dbReference type="NCBI Taxonomy" id="1460289"/>
    <lineage>
        <taxon>Eukaryota</taxon>
        <taxon>Haptista</taxon>
        <taxon>Haptophyta</taxon>
        <taxon>Prymnesiophyceae</taxon>
        <taxon>Prymnesiales</taxon>
        <taxon>Chrysochromulinaceae</taxon>
        <taxon>Chrysochromulina</taxon>
    </lineage>
</organism>
<evidence type="ECO:0000259" key="6">
    <source>
        <dbReference type="SMART" id="SM00864"/>
    </source>
</evidence>
<evidence type="ECO:0000259" key="7">
    <source>
        <dbReference type="SMART" id="SM00865"/>
    </source>
</evidence>
<dbReference type="InterPro" id="IPR004057">
    <property type="entry name" value="Epsilon_tubulin"/>
</dbReference>
<dbReference type="PRINTS" id="PR01161">
    <property type="entry name" value="TUBULIN"/>
</dbReference>
<dbReference type="InterPro" id="IPR000217">
    <property type="entry name" value="Tubulin"/>
</dbReference>
<dbReference type="FunFam" id="3.40.50.1440:FF:000017">
    <property type="entry name" value="Tubulin epsilon chain"/>
    <property type="match status" value="1"/>
</dbReference>
<reference evidence="9" key="1">
    <citation type="journal article" date="2015" name="PLoS Genet.">
        <title>Genome Sequence and Transcriptome Analyses of Chrysochromulina tobin: Metabolic Tools for Enhanced Algal Fitness in the Prominent Order Prymnesiales (Haptophyceae).</title>
        <authorList>
            <person name="Hovde B.T."/>
            <person name="Deodato C.R."/>
            <person name="Hunsperger H.M."/>
            <person name="Ryken S.A."/>
            <person name="Yost W."/>
            <person name="Jha R.K."/>
            <person name="Patterson J."/>
            <person name="Monnat R.J. Jr."/>
            <person name="Barlow S.B."/>
            <person name="Starkenburg S.R."/>
            <person name="Cattolico R.A."/>
        </authorList>
    </citation>
    <scope>NUCLEOTIDE SEQUENCE</scope>
    <source>
        <strain evidence="9">CCMP291</strain>
    </source>
</reference>
<dbReference type="Gene3D" id="3.40.50.1440">
    <property type="entry name" value="Tubulin/FtsZ, GTPase domain"/>
    <property type="match status" value="1"/>
</dbReference>
<evidence type="ECO:0000256" key="1">
    <source>
        <dbReference type="ARBA" id="ARBA00009636"/>
    </source>
</evidence>
<dbReference type="SUPFAM" id="SSF55307">
    <property type="entry name" value="Tubulin C-terminal domain-like"/>
    <property type="match status" value="1"/>
</dbReference>
<dbReference type="InterPro" id="IPR018316">
    <property type="entry name" value="Tubulin/FtsZ_2-layer-sand-dom"/>
</dbReference>
<evidence type="ECO:0000313" key="8">
    <source>
        <dbReference type="EMBL" id="KOO28827.1"/>
    </source>
</evidence>
<dbReference type="Pfam" id="PF03953">
    <property type="entry name" value="Tubulin_C"/>
    <property type="match status" value="1"/>
</dbReference>
<dbReference type="InterPro" id="IPR017975">
    <property type="entry name" value="Tubulin_CS"/>
</dbReference>
<dbReference type="InterPro" id="IPR008280">
    <property type="entry name" value="Tub_FtsZ_C"/>
</dbReference>
<evidence type="ECO:0000313" key="9">
    <source>
        <dbReference type="Proteomes" id="UP000037460"/>
    </source>
</evidence>
<evidence type="ECO:0000256" key="2">
    <source>
        <dbReference type="ARBA" id="ARBA00022701"/>
    </source>
</evidence>
<dbReference type="GO" id="GO:0007017">
    <property type="term" value="P:microtubule-based process"/>
    <property type="evidence" value="ECO:0007669"/>
    <property type="project" value="InterPro"/>
</dbReference>
<keyword evidence="9" id="KW-1185">Reference proteome</keyword>
<proteinExistence type="inferred from homology"/>
<feature type="domain" description="Tubulin/FtsZ 2-layer sandwich" evidence="7">
    <location>
        <begin position="287"/>
        <end position="422"/>
    </location>
</feature>
<comment type="similarity">
    <text evidence="1 5">Belongs to the tubulin family.</text>
</comment>
<dbReference type="Pfam" id="PF00091">
    <property type="entry name" value="Tubulin"/>
    <property type="match status" value="1"/>
</dbReference>
<protein>
    <submittedName>
        <fullName evidence="8">Tubulin epsilon chain</fullName>
    </submittedName>
</protein>
<dbReference type="GO" id="GO:0005874">
    <property type="term" value="C:microtubule"/>
    <property type="evidence" value="ECO:0007669"/>
    <property type="project" value="UniProtKB-KW"/>
</dbReference>
<dbReference type="PANTHER" id="PTHR11588">
    <property type="entry name" value="TUBULIN"/>
    <property type="match status" value="1"/>
</dbReference>
<dbReference type="EMBL" id="JWZX01002509">
    <property type="protein sequence ID" value="KOO28827.1"/>
    <property type="molecule type" value="Genomic_DNA"/>
</dbReference>
<dbReference type="GO" id="GO:0005525">
    <property type="term" value="F:GTP binding"/>
    <property type="evidence" value="ECO:0007669"/>
    <property type="project" value="UniProtKB-UniRule"/>
</dbReference>
<keyword evidence="2 5" id="KW-0493">Microtubule</keyword>
<dbReference type="Gene3D" id="1.10.287.600">
    <property type="entry name" value="Helix hairpin bin"/>
    <property type="match status" value="1"/>
</dbReference>
<dbReference type="InterPro" id="IPR003008">
    <property type="entry name" value="Tubulin_FtsZ_GTPase"/>
</dbReference>
<dbReference type="AlphaFoldDB" id="A0A0M0JR88"/>
<dbReference type="OrthoDB" id="1662883at2759"/>
<dbReference type="PROSITE" id="PS00227">
    <property type="entry name" value="TUBULIN"/>
    <property type="match status" value="1"/>
</dbReference>
<gene>
    <name evidence="8" type="ORF">Ctob_008710</name>
</gene>
<comment type="caution">
    <text evidence="8">The sequence shown here is derived from an EMBL/GenBank/DDBJ whole genome shotgun (WGS) entry which is preliminary data.</text>
</comment>
<dbReference type="SUPFAM" id="SSF52490">
    <property type="entry name" value="Tubulin nucleotide-binding domain-like"/>
    <property type="match status" value="1"/>
</dbReference>
<dbReference type="SMART" id="SM00864">
    <property type="entry name" value="Tubulin"/>
    <property type="match status" value="1"/>
</dbReference>
<dbReference type="PRINTS" id="PR01519">
    <property type="entry name" value="EPSLNTUBULIN"/>
</dbReference>
<accession>A0A0M0JR88</accession>
<keyword evidence="4 5" id="KW-0342">GTP-binding</keyword>
<keyword evidence="3 5" id="KW-0547">Nucleotide-binding</keyword>
<evidence type="ECO:0000256" key="3">
    <source>
        <dbReference type="ARBA" id="ARBA00022741"/>
    </source>
</evidence>
<evidence type="ECO:0000256" key="5">
    <source>
        <dbReference type="RuleBase" id="RU000352"/>
    </source>
</evidence>
<feature type="domain" description="Tubulin/FtsZ GTPase" evidence="6">
    <location>
        <begin position="57"/>
        <end position="285"/>
    </location>
</feature>
<evidence type="ECO:0000256" key="4">
    <source>
        <dbReference type="ARBA" id="ARBA00023134"/>
    </source>
</evidence>
<dbReference type="SMART" id="SM00865">
    <property type="entry name" value="Tubulin_C"/>
    <property type="match status" value="1"/>
</dbReference>
<name>A0A0M0JR88_9EUKA</name>
<dbReference type="CDD" id="cd02190">
    <property type="entry name" value="epsilon_tubulin"/>
    <property type="match status" value="1"/>
</dbReference>